<dbReference type="InterPro" id="IPR042188">
    <property type="entry name" value="MmgE/PrpD_sf_2"/>
</dbReference>
<dbReference type="InterPro" id="IPR045337">
    <property type="entry name" value="MmgE_PrpD_C"/>
</dbReference>
<evidence type="ECO:0000256" key="1">
    <source>
        <dbReference type="ARBA" id="ARBA00006174"/>
    </source>
</evidence>
<dbReference type="InterPro" id="IPR042183">
    <property type="entry name" value="MmgE/PrpD_sf_1"/>
</dbReference>
<proteinExistence type="inferred from homology"/>
<protein>
    <submittedName>
        <fullName evidence="4">2-methylcitrate dehydratase PrpD</fullName>
    </submittedName>
</protein>
<name>A0ABV2KPE5_9HYPH</name>
<evidence type="ECO:0000313" key="4">
    <source>
        <dbReference type="EMBL" id="MET3662956.1"/>
    </source>
</evidence>
<dbReference type="Proteomes" id="UP001549143">
    <property type="component" value="Unassembled WGS sequence"/>
</dbReference>
<dbReference type="InterPro" id="IPR036148">
    <property type="entry name" value="MmgE/PrpD_sf"/>
</dbReference>
<evidence type="ECO:0000259" key="3">
    <source>
        <dbReference type="Pfam" id="PF19305"/>
    </source>
</evidence>
<dbReference type="SUPFAM" id="SSF103378">
    <property type="entry name" value="2-methylcitrate dehydratase PrpD"/>
    <property type="match status" value="1"/>
</dbReference>
<feature type="domain" description="MmgE/PrpD N-terminal" evidence="2">
    <location>
        <begin position="15"/>
        <end position="249"/>
    </location>
</feature>
<comment type="caution">
    <text evidence="4">The sequence shown here is derived from an EMBL/GenBank/DDBJ whole genome shotgun (WGS) entry which is preliminary data.</text>
</comment>
<dbReference type="RefSeq" id="WP_354152793.1">
    <property type="nucleotide sequence ID" value="NZ_JBEPMN010000017.1"/>
</dbReference>
<gene>
    <name evidence="4" type="ORF">ABID44_003309</name>
</gene>
<reference evidence="4 5" key="1">
    <citation type="submission" date="2024-06" db="EMBL/GenBank/DDBJ databases">
        <title>Genomic Encyclopedia of Type Strains, Phase IV (KMG-IV): sequencing the most valuable type-strain genomes for metagenomic binning, comparative biology and taxonomic classification.</title>
        <authorList>
            <person name="Goeker M."/>
        </authorList>
    </citation>
    <scope>NUCLEOTIDE SEQUENCE [LARGE SCALE GENOMIC DNA]</scope>
    <source>
        <strain evidence="4 5">DSM 19730</strain>
    </source>
</reference>
<dbReference type="Gene3D" id="1.10.4100.10">
    <property type="entry name" value="2-methylcitrate dehydratase PrpD"/>
    <property type="match status" value="1"/>
</dbReference>
<organism evidence="4 5">
    <name type="scientific">Aquamicrobium ahrensii</name>
    <dbReference type="NCBI Taxonomy" id="469551"/>
    <lineage>
        <taxon>Bacteria</taxon>
        <taxon>Pseudomonadati</taxon>
        <taxon>Pseudomonadota</taxon>
        <taxon>Alphaproteobacteria</taxon>
        <taxon>Hyphomicrobiales</taxon>
        <taxon>Phyllobacteriaceae</taxon>
        <taxon>Aquamicrobium</taxon>
    </lineage>
</organism>
<evidence type="ECO:0000313" key="5">
    <source>
        <dbReference type="Proteomes" id="UP001549143"/>
    </source>
</evidence>
<accession>A0ABV2KPE5</accession>
<dbReference type="PANTHER" id="PTHR16943:SF8">
    <property type="entry name" value="2-METHYLCITRATE DEHYDRATASE"/>
    <property type="match status" value="1"/>
</dbReference>
<comment type="similarity">
    <text evidence="1">Belongs to the PrpD family.</text>
</comment>
<sequence length="465" mass="50101">MERISVAPGEAIAEIFARWACSINAATIPLEVRDAVTRSLVDHVGLAISARAEPYVRAIIADWDGSGECMAFGHDRGFDAAGAALINGTAAHGEDYDDTFEGSPMHTGAVVIPAVLAVAQRYKLSGEDIFRGIIAGIELMCRLAVVAPTAQHRAGFHPTAVAGTMASAAGVAVALRMNPSETVNALGIAGSLSSGIIEYLAEGTWTKRLHPGWAAQSGIRAALLARNGFKGPRTVFEGQHGFFFAFSDPSIARDYSFLTRLPGDDWLSARIAFKPYACGTMVQPFIDCAVRLSTRLHESDEITAIRCMVGEGTVHRLWEPLSEKRRPSTPYSAKFSVPYGVAVGLIDRAAGLRQFTSERIADPRLLALTGLIGYEIDPLDEYPKNYTGHVQIHLADGRVLSERQSHLRGGVREPLSDEEITLKYYANCAFGGMKRDSAKQLLSALKGLFGPEGAEGLRGLRPEFD</sequence>
<dbReference type="EMBL" id="JBEPMN010000017">
    <property type="protein sequence ID" value="MET3662956.1"/>
    <property type="molecule type" value="Genomic_DNA"/>
</dbReference>
<dbReference type="Pfam" id="PF03972">
    <property type="entry name" value="MmgE_PrpD_N"/>
    <property type="match status" value="1"/>
</dbReference>
<evidence type="ECO:0000259" key="2">
    <source>
        <dbReference type="Pfam" id="PF03972"/>
    </source>
</evidence>
<feature type="domain" description="MmgE/PrpD C-terminal" evidence="3">
    <location>
        <begin position="276"/>
        <end position="431"/>
    </location>
</feature>
<dbReference type="InterPro" id="IPR045336">
    <property type="entry name" value="MmgE_PrpD_N"/>
</dbReference>
<dbReference type="PANTHER" id="PTHR16943">
    <property type="entry name" value="2-METHYLCITRATE DEHYDRATASE-RELATED"/>
    <property type="match status" value="1"/>
</dbReference>
<dbReference type="Pfam" id="PF19305">
    <property type="entry name" value="MmgE_PrpD_C"/>
    <property type="match status" value="1"/>
</dbReference>
<keyword evidence="5" id="KW-1185">Reference proteome</keyword>
<dbReference type="InterPro" id="IPR005656">
    <property type="entry name" value="MmgE_PrpD"/>
</dbReference>
<dbReference type="Gene3D" id="3.30.1330.120">
    <property type="entry name" value="2-methylcitrate dehydratase PrpD"/>
    <property type="match status" value="1"/>
</dbReference>